<reference evidence="1" key="1">
    <citation type="submission" date="2012-03" db="EMBL/GenBank/DDBJ databases">
        <title>Functional metagenomics reveals considerable lignocellulase gene clusters in the gut microbiome of a wood-feeding higher termite.</title>
        <authorList>
            <person name="Liu N."/>
        </authorList>
    </citation>
    <scope>NUCLEOTIDE SEQUENCE</scope>
</reference>
<accession>A0A806KLD4</accession>
<evidence type="ECO:0000313" key="1">
    <source>
        <dbReference type="EMBL" id="AGS52591.1"/>
    </source>
</evidence>
<dbReference type="AlphaFoldDB" id="A0A806KLD4"/>
<sequence length="54" mass="6139">MRYQYGFYIEVVAFNYFKSHSFHASGINDNGGILLIISAQNIAVAKTQRTILKE</sequence>
<name>A0A806KLD4_9BACT</name>
<protein>
    <submittedName>
        <fullName evidence="1">Uncharacterized protein</fullName>
    </submittedName>
</protein>
<organism evidence="1">
    <name type="scientific">uncultured bacterium contig00042</name>
    <dbReference type="NCBI Taxonomy" id="1181529"/>
    <lineage>
        <taxon>Bacteria</taxon>
        <taxon>environmental samples</taxon>
    </lineage>
</organism>
<proteinExistence type="predicted"/>
<dbReference type="EMBL" id="JQ844202">
    <property type="protein sequence ID" value="AGS52591.1"/>
    <property type="molecule type" value="Genomic_DNA"/>
</dbReference>